<protein>
    <submittedName>
        <fullName evidence="2">OLC1v1016268C1</fullName>
    </submittedName>
</protein>
<keyword evidence="3" id="KW-1185">Reference proteome</keyword>
<dbReference type="EMBL" id="OX459125">
    <property type="protein sequence ID" value="CAI9115378.1"/>
    <property type="molecule type" value="Genomic_DNA"/>
</dbReference>
<accession>A0AAV1E7D0</accession>
<evidence type="ECO:0000313" key="3">
    <source>
        <dbReference type="Proteomes" id="UP001161247"/>
    </source>
</evidence>
<feature type="region of interest" description="Disordered" evidence="1">
    <location>
        <begin position="1"/>
        <end position="85"/>
    </location>
</feature>
<feature type="compositionally biased region" description="Low complexity" evidence="1">
    <location>
        <begin position="102"/>
        <end position="117"/>
    </location>
</feature>
<dbReference type="AlphaFoldDB" id="A0AAV1E7D0"/>
<feature type="compositionally biased region" description="Pro residues" evidence="1">
    <location>
        <begin position="67"/>
        <end position="76"/>
    </location>
</feature>
<proteinExistence type="predicted"/>
<evidence type="ECO:0000313" key="2">
    <source>
        <dbReference type="EMBL" id="CAI9115378.1"/>
    </source>
</evidence>
<sequence length="172" mass="19133">MTQLINVPEYSEDDLEEENEDEENEFDEDDVQDSVRMDAHHRDRPMYNPSIYPPLLFGCPQSGPGDLPSPPTPIPSPISGEWRSPHCSPSLPSVVQFSQGISTSSRSRPSRTSQASPPLIPCPLAEVPSPLEYLHVLPLSLISCALAEVPSPLEYLHVLLPLLYHRVPIIYI</sequence>
<feature type="region of interest" description="Disordered" evidence="1">
    <location>
        <begin position="97"/>
        <end position="118"/>
    </location>
</feature>
<organism evidence="2 3">
    <name type="scientific">Oldenlandia corymbosa var. corymbosa</name>
    <dbReference type="NCBI Taxonomy" id="529605"/>
    <lineage>
        <taxon>Eukaryota</taxon>
        <taxon>Viridiplantae</taxon>
        <taxon>Streptophyta</taxon>
        <taxon>Embryophyta</taxon>
        <taxon>Tracheophyta</taxon>
        <taxon>Spermatophyta</taxon>
        <taxon>Magnoliopsida</taxon>
        <taxon>eudicotyledons</taxon>
        <taxon>Gunneridae</taxon>
        <taxon>Pentapetalae</taxon>
        <taxon>asterids</taxon>
        <taxon>lamiids</taxon>
        <taxon>Gentianales</taxon>
        <taxon>Rubiaceae</taxon>
        <taxon>Rubioideae</taxon>
        <taxon>Spermacoceae</taxon>
        <taxon>Hedyotis-Oldenlandia complex</taxon>
        <taxon>Oldenlandia</taxon>
    </lineage>
</organism>
<gene>
    <name evidence="2" type="ORF">OLC1_LOCUS21917</name>
</gene>
<feature type="compositionally biased region" description="Acidic residues" evidence="1">
    <location>
        <begin position="10"/>
        <end position="32"/>
    </location>
</feature>
<feature type="compositionally biased region" description="Basic and acidic residues" evidence="1">
    <location>
        <begin position="33"/>
        <end position="45"/>
    </location>
</feature>
<dbReference type="Proteomes" id="UP001161247">
    <property type="component" value="Chromosome 8"/>
</dbReference>
<name>A0AAV1E7D0_OLDCO</name>
<evidence type="ECO:0000256" key="1">
    <source>
        <dbReference type="SAM" id="MobiDB-lite"/>
    </source>
</evidence>
<reference evidence="2" key="1">
    <citation type="submission" date="2023-03" db="EMBL/GenBank/DDBJ databases">
        <authorList>
            <person name="Julca I."/>
        </authorList>
    </citation>
    <scope>NUCLEOTIDE SEQUENCE</scope>
</reference>